<evidence type="ECO:0000256" key="1">
    <source>
        <dbReference type="ARBA" id="ARBA00023002"/>
    </source>
</evidence>
<dbReference type="PANTHER" id="PTHR11695">
    <property type="entry name" value="ALCOHOL DEHYDROGENASE RELATED"/>
    <property type="match status" value="1"/>
</dbReference>
<feature type="domain" description="Enoyl reductase (ER)" evidence="2">
    <location>
        <begin position="1"/>
        <end position="194"/>
    </location>
</feature>
<dbReference type="Pfam" id="PF13602">
    <property type="entry name" value="ADH_zinc_N_2"/>
    <property type="match status" value="1"/>
</dbReference>
<dbReference type="Gene3D" id="3.90.180.10">
    <property type="entry name" value="Medium-chain alcohol dehydrogenases, catalytic domain"/>
    <property type="match status" value="1"/>
</dbReference>
<reference evidence="3" key="1">
    <citation type="submission" date="2022-06" db="EMBL/GenBank/DDBJ databases">
        <title>Genome sequencing of Brevibacillus sp. BB3-R1.</title>
        <authorList>
            <person name="Heo J."/>
            <person name="Lee D."/>
            <person name="Won M."/>
            <person name="Han B.-H."/>
            <person name="Hong S.-B."/>
            <person name="Kwon S.-W."/>
        </authorList>
    </citation>
    <scope>NUCLEOTIDE SEQUENCE</scope>
    <source>
        <strain evidence="3">BB3-R1</strain>
    </source>
</reference>
<evidence type="ECO:0000313" key="3">
    <source>
        <dbReference type="EMBL" id="USG68164.1"/>
    </source>
</evidence>
<dbReference type="PANTHER" id="PTHR11695:SF294">
    <property type="entry name" value="RETICULON-4-INTERACTING PROTEIN 1, MITOCHONDRIAL"/>
    <property type="match status" value="1"/>
</dbReference>
<name>A0ABY4WRV5_9BACL</name>
<evidence type="ECO:0000313" key="4">
    <source>
        <dbReference type="Proteomes" id="UP001056500"/>
    </source>
</evidence>
<keyword evidence="1" id="KW-0560">Oxidoreductase</keyword>
<dbReference type="Gene3D" id="3.40.50.720">
    <property type="entry name" value="NAD(P)-binding Rossmann-like Domain"/>
    <property type="match status" value="1"/>
</dbReference>
<dbReference type="EMBL" id="CP098755">
    <property type="protein sequence ID" value="USG68164.1"/>
    <property type="molecule type" value="Genomic_DNA"/>
</dbReference>
<evidence type="ECO:0000259" key="2">
    <source>
        <dbReference type="SMART" id="SM00829"/>
    </source>
</evidence>
<dbReference type="InterPro" id="IPR036291">
    <property type="entry name" value="NAD(P)-bd_dom_sf"/>
</dbReference>
<sequence length="202" mass="21448">MPEHLTFADAATITGGAATAWNALFNEGGLTAGQRVLIHGSAGGVGAFATQFASWKGAYVIGTASTANIDFVRSLGAEMVIDYTCTQFEKVVKDVDLVLDTVGGEILNRSWSVLSRGGTLISLLEQPSLEKAMQLGMKANRNSSFASNKDLKTIAELIAQKKIKAVIDKTFLLHEVQQAHRQSETGHGRGRIVLCIADSLGG</sequence>
<dbReference type="InterPro" id="IPR050700">
    <property type="entry name" value="YIM1/Zinc_Alcohol_DH_Fams"/>
</dbReference>
<proteinExistence type="predicted"/>
<dbReference type="CDD" id="cd05289">
    <property type="entry name" value="MDR_like_2"/>
    <property type="match status" value="1"/>
</dbReference>
<dbReference type="SUPFAM" id="SSF51735">
    <property type="entry name" value="NAD(P)-binding Rossmann-fold domains"/>
    <property type="match status" value="1"/>
</dbReference>
<dbReference type="PROSITE" id="PS01162">
    <property type="entry name" value="QOR_ZETA_CRYSTAL"/>
    <property type="match status" value="1"/>
</dbReference>
<dbReference type="InterPro" id="IPR020843">
    <property type="entry name" value="ER"/>
</dbReference>
<organism evidence="3 4">
    <name type="scientific">Brevibacillus ruminantium</name>
    <dbReference type="NCBI Taxonomy" id="2950604"/>
    <lineage>
        <taxon>Bacteria</taxon>
        <taxon>Bacillati</taxon>
        <taxon>Bacillota</taxon>
        <taxon>Bacilli</taxon>
        <taxon>Bacillales</taxon>
        <taxon>Paenibacillaceae</taxon>
        <taxon>Brevibacillus</taxon>
    </lineage>
</organism>
<accession>A0ABY4WRV5</accession>
<keyword evidence="4" id="KW-1185">Reference proteome</keyword>
<dbReference type="SMART" id="SM00829">
    <property type="entry name" value="PKS_ER"/>
    <property type="match status" value="1"/>
</dbReference>
<gene>
    <name evidence="3" type="ORF">NDK47_13140</name>
</gene>
<protein>
    <submittedName>
        <fullName evidence="3">NADP-dependent oxidoreductase</fullName>
    </submittedName>
</protein>
<dbReference type="RefSeq" id="WP_251875569.1">
    <property type="nucleotide sequence ID" value="NZ_CP098755.1"/>
</dbReference>
<dbReference type="InterPro" id="IPR002364">
    <property type="entry name" value="Quin_OxRdtase/zeta-crystal_CS"/>
</dbReference>
<dbReference type="Proteomes" id="UP001056500">
    <property type="component" value="Chromosome"/>
</dbReference>